<dbReference type="RefSeq" id="WP_067385456.1">
    <property type="nucleotide sequence ID" value="NZ_BDQI01000083.1"/>
</dbReference>
<dbReference type="EMBL" id="BDQI01000083">
    <property type="protein sequence ID" value="GAX59013.1"/>
    <property type="molecule type" value="Genomic_DNA"/>
</dbReference>
<dbReference type="InterPro" id="IPR025668">
    <property type="entry name" value="Tnp_DDE_dom"/>
</dbReference>
<evidence type="ECO:0000259" key="1">
    <source>
        <dbReference type="Pfam" id="PF13701"/>
    </source>
</evidence>
<evidence type="ECO:0000313" key="2">
    <source>
        <dbReference type="EMBL" id="GAX59013.1"/>
    </source>
</evidence>
<dbReference type="Pfam" id="PF13701">
    <property type="entry name" value="DDE_Tnp_1_4"/>
    <property type="match status" value="1"/>
</dbReference>
<reference evidence="3" key="1">
    <citation type="submission" date="2017-05" db="EMBL/GenBank/DDBJ databases">
        <title>Streptomyces olivochromogenes NBRC 3561 whole genome shotgun sequence.</title>
        <authorList>
            <person name="Dohra H."/>
            <person name="Kodani S."/>
        </authorList>
    </citation>
    <scope>NUCLEOTIDE SEQUENCE [LARGE SCALE GENOMIC DNA]</scope>
    <source>
        <strain evidence="3">NBRC 3561</strain>
    </source>
</reference>
<organism evidence="2 3">
    <name type="scientific">Streptomyces olivochromogenes</name>
    <dbReference type="NCBI Taxonomy" id="1963"/>
    <lineage>
        <taxon>Bacteria</taxon>
        <taxon>Bacillati</taxon>
        <taxon>Actinomycetota</taxon>
        <taxon>Actinomycetes</taxon>
        <taxon>Kitasatosporales</taxon>
        <taxon>Streptomycetaceae</taxon>
        <taxon>Streptomyces</taxon>
    </lineage>
</organism>
<comment type="caution">
    <text evidence="2">The sequence shown here is derived from an EMBL/GenBank/DDBJ whole genome shotgun (WGS) entry which is preliminary data.</text>
</comment>
<dbReference type="NCBIfam" id="NF033539">
    <property type="entry name" value="transpos_IS1380"/>
    <property type="match status" value="1"/>
</dbReference>
<gene>
    <name evidence="2" type="ORF">SO3561_10590</name>
</gene>
<dbReference type="AlphaFoldDB" id="A0A286TT28"/>
<dbReference type="Proteomes" id="UP000217446">
    <property type="component" value="Unassembled WGS sequence"/>
</dbReference>
<dbReference type="STRING" id="1963.AQJ27_49795"/>
<evidence type="ECO:0000313" key="3">
    <source>
        <dbReference type="Proteomes" id="UP000217446"/>
    </source>
</evidence>
<accession>A0A286TT28</accession>
<name>A0A286TT28_STROL</name>
<feature type="domain" description="Transposase DDE" evidence="1">
    <location>
        <begin position="4"/>
        <end position="463"/>
    </location>
</feature>
<dbReference type="InterPro" id="IPR047960">
    <property type="entry name" value="Transpos_IS1380"/>
</dbReference>
<proteinExistence type="predicted"/>
<sequence length="468" mass="50217">MSSTTSRSRLSVTSDGRGVVSHAGARLLADLAEVTALTSAFGDALAGGRQRTGGHDPGQVITDMAVMLADGGETISDLAVLRDQAELFGPVASPATAWRVLNRIDGAALGRMRAARAAAREIAWAQHADTREKFPQAKAAGRVIPGLVVDIDATIVICHSEKEQATPTWKKTFGYHPILAFLDNTGEGLAGILRPGRAGSNTAADHITVLDHALAQIPDDRRYGVPILVRTDTASCTKAFLAHIRALRADGVDARFSVGAPIDAEVRDAISALPASAWAAAIDADDEPRDGAQVAELTGLLDAAGFPEGTRFIVRRERPHPGAALDLFDTVEGFRHQLIATDSPPSTGPLAFIDARHRAHARVEDRIRCGKDTGFGRFPSRQANINAAWLELALAGIDLIAWTQILLLDGELAKAEPKRLRYRLLHTAARITRGGRRTWLRIAEHWPWARDLVTAFARLAALPRPAIC</sequence>
<protein>
    <submittedName>
        <fullName evidence="2">IS1380 family transposase</fullName>
    </submittedName>
</protein>
<keyword evidence="3" id="KW-1185">Reference proteome</keyword>